<dbReference type="HOGENOM" id="CLU_2776264_0_0_1"/>
<protein>
    <submittedName>
        <fullName evidence="1">Uncharacterized protein</fullName>
    </submittedName>
</protein>
<dbReference type="EMBL" id="JQFK01002155">
    <property type="protein sequence ID" value="KGK32524.1"/>
    <property type="molecule type" value="Genomic_DNA"/>
</dbReference>
<reference evidence="3" key="1">
    <citation type="journal article" date="2014" name="Microb. Cell Fact.">
        <title>Exploiting Issatchenkia orientalis SD108 for succinic acid production.</title>
        <authorList>
            <person name="Xiao H."/>
            <person name="Shao Z."/>
            <person name="Jiang Y."/>
            <person name="Dole S."/>
            <person name="Zhao H."/>
        </authorList>
    </citation>
    <scope>NUCLEOTIDE SEQUENCE [LARGE SCALE GENOMIC DNA]</scope>
    <source>
        <strain evidence="3">SD108</strain>
    </source>
</reference>
<evidence type="ECO:0000313" key="3">
    <source>
        <dbReference type="Proteomes" id="UP000029867"/>
    </source>
</evidence>
<organism evidence="1 3">
    <name type="scientific">Pichia kudriavzevii</name>
    <name type="common">Yeast</name>
    <name type="synonym">Issatchenkia orientalis</name>
    <dbReference type="NCBI Taxonomy" id="4909"/>
    <lineage>
        <taxon>Eukaryota</taxon>
        <taxon>Fungi</taxon>
        <taxon>Dikarya</taxon>
        <taxon>Ascomycota</taxon>
        <taxon>Saccharomycotina</taxon>
        <taxon>Pichiomycetes</taxon>
        <taxon>Pichiales</taxon>
        <taxon>Pichiaceae</taxon>
        <taxon>Pichia</taxon>
    </lineage>
</organism>
<dbReference type="Proteomes" id="UP000029867">
    <property type="component" value="Unassembled WGS sequence"/>
</dbReference>
<proteinExistence type="predicted"/>
<dbReference type="VEuPathDB" id="FungiDB:C5L36_0B09030"/>
<comment type="caution">
    <text evidence="1">The sequence shown here is derived from an EMBL/GenBank/DDBJ whole genome shotgun (WGS) entry which is preliminary data.</text>
</comment>
<evidence type="ECO:0000313" key="2">
    <source>
        <dbReference type="EMBL" id="KGK32533.1"/>
    </source>
</evidence>
<dbReference type="EMBL" id="JQFK01002146">
    <property type="protein sequence ID" value="KGK32533.1"/>
    <property type="molecule type" value="Genomic_DNA"/>
</dbReference>
<sequence length="69" mass="7918">MDIDSDIDFVSGLSFADIERKLPIQLSQPQTQDPLDSARYLFRTLMTFLKSICYGFKNCNRTDHICGRA</sequence>
<dbReference type="AlphaFoldDB" id="A0A099NK87"/>
<accession>A0A099NK87</accession>
<name>A0A099NK87_PICKU</name>
<reference evidence="1" key="2">
    <citation type="submission" date="2014-08" db="EMBL/GenBank/DDBJ databases">
        <title>Exploiting Issatchenkia orientalis SD108 for Succinic Acid Production.</title>
        <authorList>
            <person name="Xiao H."/>
            <person name="Shao Z."/>
            <person name="Jiang Y."/>
            <person name="Dole S."/>
            <person name="Zhao H."/>
        </authorList>
    </citation>
    <scope>NUCLEOTIDE SEQUENCE [LARGE SCALE GENOMIC DNA]</scope>
    <source>
        <strain evidence="1">SD108</strain>
    </source>
</reference>
<evidence type="ECO:0000313" key="1">
    <source>
        <dbReference type="EMBL" id="KGK32524.1"/>
    </source>
</evidence>
<gene>
    <name evidence="2" type="ORF">JL09_g6860</name>
    <name evidence="1" type="ORF">JL09_g6869</name>
</gene>